<evidence type="ECO:0000256" key="3">
    <source>
        <dbReference type="SAM" id="Phobius"/>
    </source>
</evidence>
<evidence type="ECO:0000313" key="5">
    <source>
        <dbReference type="EMBL" id="EFJ23910.1"/>
    </source>
</evidence>
<feature type="compositionally biased region" description="Basic and acidic residues" evidence="2">
    <location>
        <begin position="19"/>
        <end position="31"/>
    </location>
</feature>
<keyword evidence="3" id="KW-0472">Membrane</keyword>
<dbReference type="InterPro" id="IPR011990">
    <property type="entry name" value="TPR-like_helical_dom_sf"/>
</dbReference>
<feature type="compositionally biased region" description="Basic and acidic residues" evidence="2">
    <location>
        <begin position="1720"/>
        <end position="1735"/>
    </location>
</feature>
<dbReference type="InParanoid" id="D8RV76"/>
<protein>
    <recommendedName>
        <fullName evidence="4">Clu domain-containing protein</fullName>
    </recommendedName>
</protein>
<dbReference type="SMART" id="SM00028">
    <property type="entry name" value="TPR"/>
    <property type="match status" value="3"/>
</dbReference>
<dbReference type="STRING" id="88036.D8RV76"/>
<proteinExistence type="predicted"/>
<dbReference type="Proteomes" id="UP000001514">
    <property type="component" value="Unassembled WGS sequence"/>
</dbReference>
<feature type="region of interest" description="Disordered" evidence="2">
    <location>
        <begin position="168"/>
        <end position="207"/>
    </location>
</feature>
<dbReference type="Pfam" id="PF12807">
    <property type="entry name" value="eIF3_p135"/>
    <property type="match status" value="1"/>
</dbReference>
<dbReference type="GO" id="GO:0005737">
    <property type="term" value="C:cytoplasm"/>
    <property type="evidence" value="ECO:0000318"/>
    <property type="project" value="GO_Central"/>
</dbReference>
<dbReference type="PANTHER" id="PTHR12601">
    <property type="entry name" value="EUKARYOTIC TRANSLATION INITIATION FACTOR 3 SUBUNIT EIF-3"/>
    <property type="match status" value="1"/>
</dbReference>
<dbReference type="Gene3D" id="3.30.2280.10">
    <property type="entry name" value="Hypothetical protein (hspc210)"/>
    <property type="match status" value="1"/>
</dbReference>
<evidence type="ECO:0000256" key="1">
    <source>
        <dbReference type="ARBA" id="ARBA00022490"/>
    </source>
</evidence>
<dbReference type="HOGENOM" id="CLU_232573_0_0_1"/>
<organism evidence="6">
    <name type="scientific">Selaginella moellendorffii</name>
    <name type="common">Spikemoss</name>
    <dbReference type="NCBI Taxonomy" id="88036"/>
    <lineage>
        <taxon>Eukaryota</taxon>
        <taxon>Viridiplantae</taxon>
        <taxon>Streptophyta</taxon>
        <taxon>Embryophyta</taxon>
        <taxon>Tracheophyta</taxon>
        <taxon>Lycopodiopsida</taxon>
        <taxon>Selaginellales</taxon>
        <taxon>Selaginellaceae</taxon>
        <taxon>Selaginella</taxon>
    </lineage>
</organism>
<feature type="region of interest" description="Disordered" evidence="2">
    <location>
        <begin position="1573"/>
        <end position="1630"/>
    </location>
</feature>
<sequence length="2086" mass="230805">MKEKAANLLGIHTLQLGAKPDESKGPKHGDKSSSNPSNSQVERRGRGGVASDQNREGSNPGRDYNAGKLGPKSQITQPLKVSSSHFQAFRDLCSKGHKSEERILCSLLRAESFQGEIFSASAFCDVDFFLGALFRSCNRRSGGEPGRRRCSSAFRGFFFMAGKLNSNKNKGKKGASRENETHSPRASEAQTVAVEGEGGVKNSDESAEVFSADKQLGEKAAREDEQKLYPVKVKGPAGEQIELQISPNDSVMDLRQFLLDSIESCFYTCYDLILHGPNGAKYQLAEFLEIGEVADITVGGFSLEMVNAAYDDRSVRVHRRRKTRKKKKFLTTVRQEITELEALGLMDEPSKMLKDLVSSPDVPDVKCIQSISFSSFNPVPGYRRLVGDLLYLDISTLEGKNYCVTAHCQGFFVNSSKSDVLNPHPLKAGHDGTTLVGLLHQLSPAFTKGFSEVLKRKGAGHPFENVPVLHPPNHWLGSYPPSPHKRDISRAEDALMSSYGSEVFGLQRDWNEELQSCRDFPRETPQDRLMRDRALYKVNCDFVDAAIKGAKAVIGRCIPPINPTDPDRFQMYVHNNIFFSFALDGDFLLMQQNREQEAQNTTDCEKQPDDKQPEEKQPEKEPKLAESIEPSLNTERDQSIGEKKNSAEVKDDPTNAMEGEQATYSSANNDLKGTKAYNNADVAGLYTLAMAIVDYRGHRVVAQSIIPGILQGDKSESLLYGSLDNGKKISWNEKFHTKVVEAGKLLHIKEHEVLDGSGGKVKLCAPVECKGIVGSDNRYYILDLMRTFPRDVNYTGPGSRLSVLRPELIAAFCQAESQTERDDKSIPTILFNPNVFTDFTVAGEPEEKAADEELVRKAGDYLTNVVLKKFIQDLSSLEVSPMDGQTLTEALHAHGINIRYLGKVAQLANHMPHIYELCVVEMVVRSAKHVLKGILRETLDQDVGGCVAHFLNCLFGSVQSASPKVTPTKTSPGKKKKGGHSSPNAVVSDEANKQPFYACITSELVWIDIKESVHFKYQFDFADDFKAIIRKISAVRNICLKVGITLAARAYNLESATPFEQMDILDLQAVVKHAAPVCADAQELMENGKLLFAQGKVPEAYEHFSEAFFILQQVSGPMHREVANCCRYLAMVLYHTGDMGGAIMQQHKELIINERCLGCDHPDTAHSYGNMALFYHGLNQTDSALRHMARTLLLLNISCGCDHPDVAATFINIAVMYQELSNMHVALRYLQEALKKNERLLGSNHIQTAVCYHALAVAFNFMGAYKLSLQHEKSTHDILSKQLGEDDPRTKESANWMRTFQVRELQAHAQKQRGQAATMVASQKSEALKARADLVQVFQAAGGGAGRGINKAVAAAALLGETLPRTRGMDERGARAAAEVRKKAVAKGLNVRSSSSSSSVNPDLDGPDSFDRCIEYSKFEGYCSFSVWDREGDKGAPWTRFLRPIRSIPRFSFLRFCSCLGCGENLLPPFLRAAEMSATIDKESPFGARLRRYHENPLFKSSPADNPPAIIGDLDLSFKENATVDSGGKFKVWNSTTKTSSKRILGESNCYQEQDWCAVEEEPPKAIRALSFSSERNSADSSDESLSSLSTSPPSPTSRFTLSPPMSPNGSESSSGSVEGGHRYDPKVNLRTPRPKFLRYRPDWRLEFLSSLELKEGETLESAIESLNSREQNAAGDASVLSADNEEEDCLSNEKRSFHVDDVATEVLSSTEQQQSLSDHFQDGKLGDDQSPRAIEGKEDGEMAATKQEEAPLFCTTLRAASFMLLLGSFVAIGITLMIADTDIASESSVSTLRQKFTWTKHLEDTVTRDFADFDDWEWSPDYDVSESFRNQSTGLSLFSTDSLELDALLMAIMYGSERDVQQRYLELMEHEDVEFYHDVGSILAGGSLEFTKAEEEAEKEPSGVQGEQSSDDDVDVRDHTEVHSGESLSSVGDELPELENVDDLQMYFPRLLAKGELLPRSTTPASQLSLVVAIVLVVAHVFFRVYCHRSRTGSISRTQPLLARSPRPTAATPPTKALIDDILPSEKGSSAYGSFTAYKRIVVNEGSNKELVTLTPVRRSSRIRDQRSLKSRSPCLVRRILLSPA</sequence>
<feature type="region of interest" description="Disordered" evidence="2">
    <location>
        <begin position="595"/>
        <end position="673"/>
    </location>
</feature>
<dbReference type="InterPro" id="IPR028275">
    <property type="entry name" value="CLU_N"/>
</dbReference>
<evidence type="ECO:0000259" key="4">
    <source>
        <dbReference type="PROSITE" id="PS51823"/>
    </source>
</evidence>
<dbReference type="Gene3D" id="1.25.40.10">
    <property type="entry name" value="Tetratricopeptide repeat domain"/>
    <property type="match status" value="2"/>
</dbReference>
<feature type="compositionally biased region" description="Basic and acidic residues" evidence="2">
    <location>
        <begin position="603"/>
        <end position="626"/>
    </location>
</feature>
<dbReference type="Pfam" id="PF13236">
    <property type="entry name" value="CLU"/>
    <property type="match status" value="1"/>
</dbReference>
<keyword evidence="3" id="KW-0812">Transmembrane</keyword>
<feature type="region of interest" description="Disordered" evidence="2">
    <location>
        <begin position="961"/>
        <end position="987"/>
    </location>
</feature>
<keyword evidence="1" id="KW-0963">Cytoplasm</keyword>
<dbReference type="Pfam" id="PF13424">
    <property type="entry name" value="TPR_12"/>
    <property type="match status" value="2"/>
</dbReference>
<gene>
    <name evidence="5" type="ORF">SELMODRAFT_442673</name>
</gene>
<dbReference type="KEGG" id="smo:SELMODRAFT_442673"/>
<feature type="region of interest" description="Disordered" evidence="2">
    <location>
        <begin position="1893"/>
        <end position="1936"/>
    </location>
</feature>
<dbReference type="PANTHER" id="PTHR12601:SF6">
    <property type="entry name" value="CLUSTERED MITOCHONDRIA PROTEIN HOMOLOG"/>
    <property type="match status" value="1"/>
</dbReference>
<dbReference type="eggNOG" id="KOG1839">
    <property type="taxonomic scope" value="Eukaryota"/>
</dbReference>
<feature type="compositionally biased region" description="Polar residues" evidence="2">
    <location>
        <begin position="1709"/>
        <end position="1719"/>
    </location>
</feature>
<accession>D8RV76</accession>
<feature type="compositionally biased region" description="Low complexity" evidence="2">
    <location>
        <begin position="962"/>
        <end position="971"/>
    </location>
</feature>
<keyword evidence="3" id="KW-1133">Transmembrane helix</keyword>
<dbReference type="SUPFAM" id="SSF48452">
    <property type="entry name" value="TPR-like"/>
    <property type="match status" value="1"/>
</dbReference>
<dbReference type="InterPro" id="IPR007967">
    <property type="entry name" value="GSKIP_dom"/>
</dbReference>
<feature type="compositionally biased region" description="Low complexity" evidence="2">
    <location>
        <begin position="1584"/>
        <end position="1617"/>
    </location>
</feature>
<dbReference type="EMBL" id="GL377591">
    <property type="protein sequence ID" value="EFJ23910.1"/>
    <property type="molecule type" value="Genomic_DNA"/>
</dbReference>
<dbReference type="Pfam" id="PF15044">
    <property type="entry name" value="CLU_N"/>
    <property type="match status" value="1"/>
</dbReference>
<evidence type="ECO:0000256" key="2">
    <source>
        <dbReference type="SAM" id="MobiDB-lite"/>
    </source>
</evidence>
<reference evidence="5 6" key="1">
    <citation type="journal article" date="2011" name="Science">
        <title>The Selaginella genome identifies genetic changes associated with the evolution of vascular plants.</title>
        <authorList>
            <person name="Banks J.A."/>
            <person name="Nishiyama T."/>
            <person name="Hasebe M."/>
            <person name="Bowman J.L."/>
            <person name="Gribskov M."/>
            <person name="dePamphilis C."/>
            <person name="Albert V.A."/>
            <person name="Aono N."/>
            <person name="Aoyama T."/>
            <person name="Ambrose B.A."/>
            <person name="Ashton N.W."/>
            <person name="Axtell M.J."/>
            <person name="Barker E."/>
            <person name="Barker M.S."/>
            <person name="Bennetzen J.L."/>
            <person name="Bonawitz N.D."/>
            <person name="Chapple C."/>
            <person name="Cheng C."/>
            <person name="Correa L.G."/>
            <person name="Dacre M."/>
            <person name="DeBarry J."/>
            <person name="Dreyer I."/>
            <person name="Elias M."/>
            <person name="Engstrom E.M."/>
            <person name="Estelle M."/>
            <person name="Feng L."/>
            <person name="Finet C."/>
            <person name="Floyd S.K."/>
            <person name="Frommer W.B."/>
            <person name="Fujita T."/>
            <person name="Gramzow L."/>
            <person name="Gutensohn M."/>
            <person name="Harholt J."/>
            <person name="Hattori M."/>
            <person name="Heyl A."/>
            <person name="Hirai T."/>
            <person name="Hiwatashi Y."/>
            <person name="Ishikawa M."/>
            <person name="Iwata M."/>
            <person name="Karol K.G."/>
            <person name="Koehler B."/>
            <person name="Kolukisaoglu U."/>
            <person name="Kubo M."/>
            <person name="Kurata T."/>
            <person name="Lalonde S."/>
            <person name="Li K."/>
            <person name="Li Y."/>
            <person name="Litt A."/>
            <person name="Lyons E."/>
            <person name="Manning G."/>
            <person name="Maruyama T."/>
            <person name="Michael T.P."/>
            <person name="Mikami K."/>
            <person name="Miyazaki S."/>
            <person name="Morinaga S."/>
            <person name="Murata T."/>
            <person name="Mueller-Roeber B."/>
            <person name="Nelson D.R."/>
            <person name="Obara M."/>
            <person name="Oguri Y."/>
            <person name="Olmstead R.G."/>
            <person name="Onodera N."/>
            <person name="Petersen B.L."/>
            <person name="Pils B."/>
            <person name="Prigge M."/>
            <person name="Rensing S.A."/>
            <person name="Riano-Pachon D.M."/>
            <person name="Roberts A.W."/>
            <person name="Sato Y."/>
            <person name="Scheller H.V."/>
            <person name="Schulz B."/>
            <person name="Schulz C."/>
            <person name="Shakirov E.V."/>
            <person name="Shibagaki N."/>
            <person name="Shinohara N."/>
            <person name="Shippen D.E."/>
            <person name="Soerensen I."/>
            <person name="Sotooka R."/>
            <person name="Sugimoto N."/>
            <person name="Sugita M."/>
            <person name="Sumikawa N."/>
            <person name="Tanurdzic M."/>
            <person name="Theissen G."/>
            <person name="Ulvskov P."/>
            <person name="Wakazuki S."/>
            <person name="Weng J.K."/>
            <person name="Willats W.W."/>
            <person name="Wipf D."/>
            <person name="Wolf P.G."/>
            <person name="Yang L."/>
            <person name="Zimmer A.D."/>
            <person name="Zhu Q."/>
            <person name="Mitros T."/>
            <person name="Hellsten U."/>
            <person name="Loque D."/>
            <person name="Otillar R."/>
            <person name="Salamov A."/>
            <person name="Schmutz J."/>
            <person name="Shapiro H."/>
            <person name="Lindquist E."/>
            <person name="Lucas S."/>
            <person name="Rokhsar D."/>
            <person name="Grigoriev I.V."/>
        </authorList>
    </citation>
    <scope>NUCLEOTIDE SEQUENCE [LARGE SCALE GENOMIC DNA]</scope>
</reference>
<feature type="compositionally biased region" description="Basic and acidic residues" evidence="2">
    <location>
        <begin position="175"/>
        <end position="185"/>
    </location>
</feature>
<dbReference type="InterPro" id="IPR019734">
    <property type="entry name" value="TPR_rpt"/>
</dbReference>
<dbReference type="FunFam" id="3.30.2280.10:FF:000002">
    <property type="entry name" value="Clustered mitochondria protein homolog"/>
    <property type="match status" value="1"/>
</dbReference>
<dbReference type="InterPro" id="IPR025697">
    <property type="entry name" value="CLU_dom"/>
</dbReference>
<dbReference type="InterPro" id="IPR023231">
    <property type="entry name" value="GSKIP_dom_sf"/>
</dbReference>
<feature type="region of interest" description="Disordered" evidence="2">
    <location>
        <begin position="1"/>
        <end position="78"/>
    </location>
</feature>
<dbReference type="SUPFAM" id="SSF103107">
    <property type="entry name" value="Hypothetical protein c14orf129, hspc210"/>
    <property type="match status" value="1"/>
</dbReference>
<keyword evidence="6" id="KW-1185">Reference proteome</keyword>
<feature type="domain" description="Clu" evidence="4">
    <location>
        <begin position="482"/>
        <end position="795"/>
    </location>
</feature>
<name>D8RV76_SELML</name>
<dbReference type="PROSITE" id="PS51823">
    <property type="entry name" value="CLU"/>
    <property type="match status" value="1"/>
</dbReference>
<feature type="compositionally biased region" description="Polar residues" evidence="2">
    <location>
        <begin position="662"/>
        <end position="671"/>
    </location>
</feature>
<dbReference type="Gramene" id="EFJ23910">
    <property type="protein sequence ID" value="EFJ23910"/>
    <property type="gene ID" value="SELMODRAFT_442673"/>
</dbReference>
<dbReference type="FunCoup" id="D8RV76">
    <property type="interactions" value="3753"/>
</dbReference>
<dbReference type="CDD" id="cd15466">
    <property type="entry name" value="CLU-central"/>
    <property type="match status" value="1"/>
</dbReference>
<dbReference type="Pfam" id="PF05303">
    <property type="entry name" value="GSKIP_dom"/>
    <property type="match status" value="1"/>
</dbReference>
<feature type="compositionally biased region" description="Basic and acidic residues" evidence="2">
    <location>
        <begin position="634"/>
        <end position="653"/>
    </location>
</feature>
<feature type="transmembrane region" description="Helical" evidence="3">
    <location>
        <begin position="1969"/>
        <end position="1987"/>
    </location>
</feature>
<dbReference type="InterPro" id="IPR033646">
    <property type="entry name" value="CLU-central"/>
</dbReference>
<evidence type="ECO:0000313" key="6">
    <source>
        <dbReference type="Proteomes" id="UP000001514"/>
    </source>
</evidence>
<dbReference type="InterPro" id="IPR027523">
    <property type="entry name" value="CLU_prot"/>
</dbReference>
<feature type="region of interest" description="Disordered" evidence="2">
    <location>
        <begin position="1709"/>
        <end position="1735"/>
    </location>
</feature>